<evidence type="ECO:0000256" key="1">
    <source>
        <dbReference type="SAM" id="MobiDB-lite"/>
    </source>
</evidence>
<proteinExistence type="predicted"/>
<dbReference type="Proteomes" id="UP000196581">
    <property type="component" value="Unassembled WGS sequence"/>
</dbReference>
<dbReference type="Gene3D" id="3.40.30.10">
    <property type="entry name" value="Glutaredoxin"/>
    <property type="match status" value="1"/>
</dbReference>
<evidence type="ECO:0000313" key="3">
    <source>
        <dbReference type="EMBL" id="SLM97983.1"/>
    </source>
</evidence>
<sequence>MVVEAAGTDGAVKQSGGRRVRIDVWTDLVCPWCYVGQGRLDRAIAEEGVDVELVVHSFELDPSSPHAHDDGTAPGGAAPSNIDHLVSSKGMPREQVVAMEERIGGMAAELDMPYAQERPMANTRTLHRVVQTVAATVDEAAAAAMFNQIQGSYFAGTFDPFDTDALVRRAVESGAPEDAVRAAVAGESAEADEAVEADIARARSLGAQGVPFMVFDNRVAAPGAMDVATYRRALRQLADGEEVA</sequence>
<evidence type="ECO:0000259" key="2">
    <source>
        <dbReference type="Pfam" id="PF01323"/>
    </source>
</evidence>
<dbReference type="RefSeq" id="WP_087007069.1">
    <property type="nucleotide sequence ID" value="NZ_FWFF01000014.1"/>
</dbReference>
<gene>
    <name evidence="3" type="ORF">FM105_08060</name>
</gene>
<dbReference type="GO" id="GO:0016491">
    <property type="term" value="F:oxidoreductase activity"/>
    <property type="evidence" value="ECO:0007669"/>
    <property type="project" value="InterPro"/>
</dbReference>
<organism evidence="3 4">
    <name type="scientific">Brevibacterium yomogidense</name>
    <dbReference type="NCBI Taxonomy" id="946573"/>
    <lineage>
        <taxon>Bacteria</taxon>
        <taxon>Bacillati</taxon>
        <taxon>Actinomycetota</taxon>
        <taxon>Actinomycetes</taxon>
        <taxon>Micrococcales</taxon>
        <taxon>Brevibacteriaceae</taxon>
        <taxon>Brevibacterium</taxon>
    </lineage>
</organism>
<dbReference type="AlphaFoldDB" id="A0A1X6XFV4"/>
<dbReference type="EMBL" id="FWFF01000014">
    <property type="protein sequence ID" value="SLM97983.1"/>
    <property type="molecule type" value="Genomic_DNA"/>
</dbReference>
<dbReference type="InterPro" id="IPR001853">
    <property type="entry name" value="DSBA-like_thioredoxin_dom"/>
</dbReference>
<dbReference type="PANTHER" id="PTHR13887:SF41">
    <property type="entry name" value="THIOREDOXIN SUPERFAMILY PROTEIN"/>
    <property type="match status" value="1"/>
</dbReference>
<accession>A0A1X6XFV4</accession>
<protein>
    <submittedName>
        <fullName evidence="3">FrnE protein</fullName>
    </submittedName>
</protein>
<dbReference type="PANTHER" id="PTHR13887">
    <property type="entry name" value="GLUTATHIONE S-TRANSFERASE KAPPA"/>
    <property type="match status" value="1"/>
</dbReference>
<keyword evidence="4" id="KW-1185">Reference proteome</keyword>
<evidence type="ECO:0000313" key="4">
    <source>
        <dbReference type="Proteomes" id="UP000196581"/>
    </source>
</evidence>
<dbReference type="InterPro" id="IPR036249">
    <property type="entry name" value="Thioredoxin-like_sf"/>
</dbReference>
<feature type="domain" description="DSBA-like thioredoxin" evidence="2">
    <location>
        <begin position="22"/>
        <end position="234"/>
    </location>
</feature>
<name>A0A1X6XFV4_9MICO</name>
<reference evidence="4" key="1">
    <citation type="submission" date="2017-02" db="EMBL/GenBank/DDBJ databases">
        <authorList>
            <person name="Dridi B."/>
        </authorList>
    </citation>
    <scope>NUCLEOTIDE SEQUENCE [LARGE SCALE GENOMIC DNA]</scope>
    <source>
        <strain evidence="4">B Co 03.10</strain>
    </source>
</reference>
<feature type="region of interest" description="Disordered" evidence="1">
    <location>
        <begin position="61"/>
        <end position="82"/>
    </location>
</feature>
<dbReference type="Pfam" id="PF01323">
    <property type="entry name" value="DSBA"/>
    <property type="match status" value="1"/>
</dbReference>
<dbReference type="SUPFAM" id="SSF52833">
    <property type="entry name" value="Thioredoxin-like"/>
    <property type="match status" value="1"/>
</dbReference>